<dbReference type="InterPro" id="IPR008952">
    <property type="entry name" value="Tetraspanin_EC2_sf"/>
</dbReference>
<feature type="transmembrane region" description="Helical" evidence="5">
    <location>
        <begin position="63"/>
        <end position="82"/>
    </location>
</feature>
<sequence length="236" mass="26998">MIQAKTVARHKRNLCAIHFSNIFFVFVCVLYTGLALSSIFLVRGASSSLLSTVNLLGPLLLGFSLYFGLTSLTALGLTLAVFTSKFKVVTFCLLFILLQFSLEFLSVACFHILNSLIKQQISRWLSWEFIDDLAHRIDYRTLHTLEANYRCCGWKGFWDYGNNYPKTCCNNNGKSCFMVGCSDKMDDLMRFAYIVSYYIAAFAIVKIVIIFLNIRHMFTDLGLKPVQSRYVPKLYE</sequence>
<feature type="transmembrane region" description="Helical" evidence="5">
    <location>
        <begin position="89"/>
        <end position="113"/>
    </location>
</feature>
<dbReference type="SUPFAM" id="SSF48652">
    <property type="entry name" value="Tetraspanin"/>
    <property type="match status" value="1"/>
</dbReference>
<dbReference type="EMBL" id="JBJKFK010001127">
    <property type="protein sequence ID" value="KAL3313999.1"/>
    <property type="molecule type" value="Genomic_DNA"/>
</dbReference>
<evidence type="ECO:0000256" key="4">
    <source>
        <dbReference type="ARBA" id="ARBA00023136"/>
    </source>
</evidence>
<dbReference type="InterPro" id="IPR018499">
    <property type="entry name" value="Tetraspanin/Peripherin"/>
</dbReference>
<keyword evidence="3 5" id="KW-1133">Transmembrane helix</keyword>
<comment type="caution">
    <text evidence="6">The sequence shown here is derived from an EMBL/GenBank/DDBJ whole genome shotgun (WGS) entry which is preliminary data.</text>
</comment>
<evidence type="ECO:0000256" key="5">
    <source>
        <dbReference type="SAM" id="Phobius"/>
    </source>
</evidence>
<keyword evidence="7" id="KW-1185">Reference proteome</keyword>
<feature type="transmembrane region" description="Helical" evidence="5">
    <location>
        <begin position="21"/>
        <end position="43"/>
    </location>
</feature>
<comment type="subcellular location">
    <subcellularLocation>
        <location evidence="1">Membrane</location>
        <topology evidence="1">Multi-pass membrane protein</topology>
    </subcellularLocation>
</comment>
<evidence type="ECO:0008006" key="8">
    <source>
        <dbReference type="Google" id="ProtNLM"/>
    </source>
</evidence>
<name>A0ABD2Q318_9PLAT</name>
<dbReference type="Proteomes" id="UP001626550">
    <property type="component" value="Unassembled WGS sequence"/>
</dbReference>
<accession>A0ABD2Q318</accession>
<proteinExistence type="predicted"/>
<gene>
    <name evidence="6" type="ORF">Ciccas_007392</name>
</gene>
<reference evidence="6 7" key="1">
    <citation type="submission" date="2024-11" db="EMBL/GenBank/DDBJ databases">
        <title>Adaptive evolution of stress response genes in parasites aligns with host niche diversity.</title>
        <authorList>
            <person name="Hahn C."/>
            <person name="Resl P."/>
        </authorList>
    </citation>
    <scope>NUCLEOTIDE SEQUENCE [LARGE SCALE GENOMIC DNA]</scope>
    <source>
        <strain evidence="6">EGGRZ-B1_66</strain>
        <tissue evidence="6">Body</tissue>
    </source>
</reference>
<dbReference type="Pfam" id="PF00335">
    <property type="entry name" value="Tetraspanin"/>
    <property type="match status" value="1"/>
</dbReference>
<evidence type="ECO:0000313" key="6">
    <source>
        <dbReference type="EMBL" id="KAL3313999.1"/>
    </source>
</evidence>
<dbReference type="AlphaFoldDB" id="A0ABD2Q318"/>
<evidence type="ECO:0000256" key="3">
    <source>
        <dbReference type="ARBA" id="ARBA00022989"/>
    </source>
</evidence>
<evidence type="ECO:0000313" key="7">
    <source>
        <dbReference type="Proteomes" id="UP001626550"/>
    </source>
</evidence>
<dbReference type="CDD" id="cd03127">
    <property type="entry name" value="tetraspanin_LEL"/>
    <property type="match status" value="1"/>
</dbReference>
<evidence type="ECO:0000256" key="1">
    <source>
        <dbReference type="ARBA" id="ARBA00004141"/>
    </source>
</evidence>
<keyword evidence="4 5" id="KW-0472">Membrane</keyword>
<feature type="transmembrane region" description="Helical" evidence="5">
    <location>
        <begin position="191"/>
        <end position="214"/>
    </location>
</feature>
<keyword evidence="2 5" id="KW-0812">Transmembrane</keyword>
<evidence type="ECO:0000256" key="2">
    <source>
        <dbReference type="ARBA" id="ARBA00022692"/>
    </source>
</evidence>
<dbReference type="Gene3D" id="1.10.1450.10">
    <property type="entry name" value="Tetraspanin"/>
    <property type="match status" value="1"/>
</dbReference>
<organism evidence="6 7">
    <name type="scientific">Cichlidogyrus casuarinus</name>
    <dbReference type="NCBI Taxonomy" id="1844966"/>
    <lineage>
        <taxon>Eukaryota</taxon>
        <taxon>Metazoa</taxon>
        <taxon>Spiralia</taxon>
        <taxon>Lophotrochozoa</taxon>
        <taxon>Platyhelminthes</taxon>
        <taxon>Monogenea</taxon>
        <taxon>Monopisthocotylea</taxon>
        <taxon>Dactylogyridea</taxon>
        <taxon>Ancyrocephalidae</taxon>
        <taxon>Cichlidogyrus</taxon>
    </lineage>
</organism>
<dbReference type="GO" id="GO:0016020">
    <property type="term" value="C:membrane"/>
    <property type="evidence" value="ECO:0007669"/>
    <property type="project" value="UniProtKB-SubCell"/>
</dbReference>
<protein>
    <recommendedName>
        <fullName evidence="8">Tetraspanin</fullName>
    </recommendedName>
</protein>